<dbReference type="RefSeq" id="WP_203696660.1">
    <property type="nucleotide sequence ID" value="NZ_BAAALC010000009.1"/>
</dbReference>
<dbReference type="InterPro" id="IPR029068">
    <property type="entry name" value="Glyas_Bleomycin-R_OHBP_Dase"/>
</dbReference>
<gene>
    <name evidence="2" type="ORF">Cco03nite_62380</name>
</gene>
<sequence length="130" mass="13858">MSGATVIPTLRYRDAVAAIRFLRDAFGFREKLVVPGADGTVAHAELTHGTGMVMVGSTTDGGDGRMPFEAGPAWLYVIVEDVQAHHDKAVANGAEIVSPPKTEEYGGSSYTAADPDGNQWTFGSYRPEGW</sequence>
<dbReference type="PANTHER" id="PTHR34109">
    <property type="entry name" value="BNAUNNG04460D PROTEIN-RELATED"/>
    <property type="match status" value="1"/>
</dbReference>
<evidence type="ECO:0000259" key="1">
    <source>
        <dbReference type="PROSITE" id="PS51819"/>
    </source>
</evidence>
<proteinExistence type="predicted"/>
<dbReference type="Pfam" id="PF00903">
    <property type="entry name" value="Glyoxalase"/>
    <property type="match status" value="1"/>
</dbReference>
<dbReference type="Gene3D" id="3.30.720.120">
    <property type="match status" value="1"/>
</dbReference>
<dbReference type="InterPro" id="IPR037523">
    <property type="entry name" value="VOC_core"/>
</dbReference>
<dbReference type="Gene3D" id="3.30.720.110">
    <property type="match status" value="1"/>
</dbReference>
<dbReference type="EMBL" id="BONI01000067">
    <property type="protein sequence ID" value="GIG09538.1"/>
    <property type="molecule type" value="Genomic_DNA"/>
</dbReference>
<dbReference type="AlphaFoldDB" id="A0A8J3L0H3"/>
<reference evidence="2 3" key="1">
    <citation type="submission" date="2021-01" db="EMBL/GenBank/DDBJ databases">
        <title>Whole genome shotgun sequence of Catellatospora coxensis NBRC 107359.</title>
        <authorList>
            <person name="Komaki H."/>
            <person name="Tamura T."/>
        </authorList>
    </citation>
    <scope>NUCLEOTIDE SEQUENCE [LARGE SCALE GENOMIC DNA]</scope>
    <source>
        <strain evidence="2 3">NBRC 107359</strain>
    </source>
</reference>
<dbReference type="SUPFAM" id="SSF54593">
    <property type="entry name" value="Glyoxalase/Bleomycin resistance protein/Dihydroxybiphenyl dioxygenase"/>
    <property type="match status" value="1"/>
</dbReference>
<dbReference type="Proteomes" id="UP000630887">
    <property type="component" value="Unassembled WGS sequence"/>
</dbReference>
<comment type="caution">
    <text evidence="2">The sequence shown here is derived from an EMBL/GenBank/DDBJ whole genome shotgun (WGS) entry which is preliminary data.</text>
</comment>
<keyword evidence="3" id="KW-1185">Reference proteome</keyword>
<feature type="domain" description="VOC" evidence="1">
    <location>
        <begin position="3"/>
        <end position="125"/>
    </location>
</feature>
<evidence type="ECO:0000313" key="3">
    <source>
        <dbReference type="Proteomes" id="UP000630887"/>
    </source>
</evidence>
<evidence type="ECO:0000313" key="2">
    <source>
        <dbReference type="EMBL" id="GIG09538.1"/>
    </source>
</evidence>
<dbReference type="PANTHER" id="PTHR34109:SF1">
    <property type="entry name" value="VOC DOMAIN-CONTAINING PROTEIN"/>
    <property type="match status" value="1"/>
</dbReference>
<organism evidence="2 3">
    <name type="scientific">Catellatospora coxensis</name>
    <dbReference type="NCBI Taxonomy" id="310354"/>
    <lineage>
        <taxon>Bacteria</taxon>
        <taxon>Bacillati</taxon>
        <taxon>Actinomycetota</taxon>
        <taxon>Actinomycetes</taxon>
        <taxon>Micromonosporales</taxon>
        <taxon>Micromonosporaceae</taxon>
        <taxon>Catellatospora</taxon>
    </lineage>
</organism>
<dbReference type="PROSITE" id="PS51819">
    <property type="entry name" value="VOC"/>
    <property type="match status" value="1"/>
</dbReference>
<protein>
    <recommendedName>
        <fullName evidence="1">VOC domain-containing protein</fullName>
    </recommendedName>
</protein>
<name>A0A8J3L0H3_9ACTN</name>
<dbReference type="InterPro" id="IPR004360">
    <property type="entry name" value="Glyas_Fos-R_dOase_dom"/>
</dbReference>
<accession>A0A8J3L0H3</accession>